<dbReference type="GO" id="GO:0008758">
    <property type="term" value="F:UDP-2,3-diacylglucosamine hydrolase activity"/>
    <property type="evidence" value="ECO:0007669"/>
    <property type="project" value="TreeGrafter"/>
</dbReference>
<evidence type="ECO:0000313" key="8">
    <source>
        <dbReference type="Proteomes" id="UP000253250"/>
    </source>
</evidence>
<evidence type="ECO:0000256" key="3">
    <source>
        <dbReference type="ARBA" id="ARBA00022723"/>
    </source>
</evidence>
<comment type="caution">
    <text evidence="7">The sequence shown here is derived from an EMBL/GenBank/DDBJ whole genome shotgun (WGS) entry which is preliminary data.</text>
</comment>
<gene>
    <name evidence="7" type="ORF">C4900_12950</name>
</gene>
<dbReference type="GO" id="GO:0046872">
    <property type="term" value="F:metal ion binding"/>
    <property type="evidence" value="ECO:0007669"/>
    <property type="project" value="UniProtKB-KW"/>
</dbReference>
<dbReference type="OrthoDB" id="9802481at2"/>
<evidence type="ECO:0000256" key="2">
    <source>
        <dbReference type="ARBA" id="ARBA00022519"/>
    </source>
</evidence>
<feature type="domain" description="Calcineurin-like phosphoesterase" evidence="6">
    <location>
        <begin position="34"/>
        <end position="241"/>
    </location>
</feature>
<reference evidence="7 8" key="1">
    <citation type="submission" date="2018-02" db="EMBL/GenBank/DDBJ databases">
        <title>Insights into the biology of acidophilic members of the Acidiferrobacteraceae family derived from comparative genomic analyses.</title>
        <authorList>
            <person name="Issotta F."/>
            <person name="Thyssen C."/>
            <person name="Mena C."/>
            <person name="Moya A."/>
            <person name="Bellenberg S."/>
            <person name="Sproer C."/>
            <person name="Covarrubias P.C."/>
            <person name="Sand W."/>
            <person name="Quatrini R."/>
            <person name="Vera M."/>
        </authorList>
    </citation>
    <scope>NUCLEOTIDE SEQUENCE [LARGE SCALE GENOMIC DNA]</scope>
    <source>
        <strain evidence="8">m-1</strain>
    </source>
</reference>
<dbReference type="SUPFAM" id="SSF56300">
    <property type="entry name" value="Metallo-dependent phosphatases"/>
    <property type="match status" value="1"/>
</dbReference>
<sequence>MMSASHDTHPAVVRPVLPYARDAGPTMSRPIYRSIFISDVHLGTRGCQAERLLDFFRSHSCEELFLVGDIIDLWRLKTRWYWPSSHNTVIQKILRMARNGVKVHYIRGNHDPIFEFLSELTLADGATVALGDVVICEDYVHRTADGRCLWVIHGDQFDAAMRYARWLTHLGDHGYTALLFLNRYLQKLLRLFGVRHEWSLSGYVKYHVKRAVQFINDYESLVAEEALRRHYDGVVCGHIHHAEHKLIKNIQYYNDGDWVESCTALVEHHDGRMEIIRWTAAASRDATRAA</sequence>
<dbReference type="EMBL" id="PSYR01000002">
    <property type="protein sequence ID" value="RCN56678.1"/>
    <property type="molecule type" value="Genomic_DNA"/>
</dbReference>
<keyword evidence="3" id="KW-0479">Metal-binding</keyword>
<keyword evidence="2" id="KW-0997">Cell inner membrane</keyword>
<proteinExistence type="predicted"/>
<organism evidence="7 8">
    <name type="scientific">Acidiferrobacter thiooxydans</name>
    <dbReference type="NCBI Taxonomy" id="163359"/>
    <lineage>
        <taxon>Bacteria</taxon>
        <taxon>Pseudomonadati</taxon>
        <taxon>Pseudomonadota</taxon>
        <taxon>Gammaproteobacteria</taxon>
        <taxon>Acidiferrobacterales</taxon>
        <taxon>Acidiferrobacteraceae</taxon>
        <taxon>Acidiferrobacter</taxon>
    </lineage>
</organism>
<keyword evidence="4" id="KW-0472">Membrane</keyword>
<dbReference type="CDD" id="cd07398">
    <property type="entry name" value="MPP_YbbF-LpxH"/>
    <property type="match status" value="1"/>
</dbReference>
<dbReference type="Proteomes" id="UP000253250">
    <property type="component" value="Unassembled WGS sequence"/>
</dbReference>
<evidence type="ECO:0000313" key="7">
    <source>
        <dbReference type="EMBL" id="RCN56678.1"/>
    </source>
</evidence>
<evidence type="ECO:0000256" key="4">
    <source>
        <dbReference type="ARBA" id="ARBA00023136"/>
    </source>
</evidence>
<evidence type="ECO:0000256" key="5">
    <source>
        <dbReference type="ARBA" id="ARBA00023211"/>
    </source>
</evidence>
<evidence type="ECO:0000256" key="1">
    <source>
        <dbReference type="ARBA" id="ARBA00022475"/>
    </source>
</evidence>
<dbReference type="InterPro" id="IPR029052">
    <property type="entry name" value="Metallo-depent_PP-like"/>
</dbReference>
<dbReference type="AlphaFoldDB" id="A0A368HE80"/>
<dbReference type="GO" id="GO:0016020">
    <property type="term" value="C:membrane"/>
    <property type="evidence" value="ECO:0007669"/>
    <property type="project" value="GOC"/>
</dbReference>
<dbReference type="GO" id="GO:0009245">
    <property type="term" value="P:lipid A biosynthetic process"/>
    <property type="evidence" value="ECO:0007669"/>
    <property type="project" value="TreeGrafter"/>
</dbReference>
<dbReference type="InterPro" id="IPR004843">
    <property type="entry name" value="Calcineurin-like_PHP"/>
</dbReference>
<accession>A0A368HE80</accession>
<dbReference type="InterPro" id="IPR043461">
    <property type="entry name" value="LpxH-like"/>
</dbReference>
<evidence type="ECO:0000259" key="6">
    <source>
        <dbReference type="Pfam" id="PF00149"/>
    </source>
</evidence>
<keyword evidence="8" id="KW-1185">Reference proteome</keyword>
<dbReference type="Pfam" id="PF00149">
    <property type="entry name" value="Metallophos"/>
    <property type="match status" value="1"/>
</dbReference>
<keyword evidence="1" id="KW-1003">Cell membrane</keyword>
<dbReference type="PANTHER" id="PTHR34990">
    <property type="entry name" value="UDP-2,3-DIACYLGLUCOSAMINE HYDROLASE-RELATED"/>
    <property type="match status" value="1"/>
</dbReference>
<keyword evidence="5" id="KW-0464">Manganese</keyword>
<name>A0A368HE80_9GAMM</name>
<keyword evidence="7" id="KW-0378">Hydrolase</keyword>
<dbReference type="PANTHER" id="PTHR34990:SF2">
    <property type="entry name" value="BLL8164 PROTEIN"/>
    <property type="match status" value="1"/>
</dbReference>
<protein>
    <submittedName>
        <fullName evidence="7">UDP-2,3-diacylglucosamine hydrolase</fullName>
    </submittedName>
</protein>
<dbReference type="Gene3D" id="3.60.21.10">
    <property type="match status" value="1"/>
</dbReference>